<dbReference type="SMART" id="SM00862">
    <property type="entry name" value="Trans_reg_C"/>
    <property type="match status" value="1"/>
</dbReference>
<proteinExistence type="predicted"/>
<feature type="domain" description="Response regulatory" evidence="9">
    <location>
        <begin position="6"/>
        <end position="120"/>
    </location>
</feature>
<dbReference type="InterPro" id="IPR011006">
    <property type="entry name" value="CheY-like_superfamily"/>
</dbReference>
<dbReference type="PANTHER" id="PTHR48111">
    <property type="entry name" value="REGULATOR OF RPOS"/>
    <property type="match status" value="1"/>
</dbReference>
<keyword evidence="6" id="KW-0804">Transcription</keyword>
<dbReference type="Pfam" id="PF00072">
    <property type="entry name" value="Response_reg"/>
    <property type="match status" value="1"/>
</dbReference>
<keyword evidence="2" id="KW-0597">Phosphoprotein</keyword>
<dbReference type="AlphaFoldDB" id="A0A2P6MF50"/>
<dbReference type="SUPFAM" id="SSF52172">
    <property type="entry name" value="CheY-like"/>
    <property type="match status" value="1"/>
</dbReference>
<dbReference type="PANTHER" id="PTHR48111:SF1">
    <property type="entry name" value="TWO-COMPONENT RESPONSE REGULATOR ORR33"/>
    <property type="match status" value="1"/>
</dbReference>
<evidence type="ECO:0000256" key="8">
    <source>
        <dbReference type="PROSITE-ProRule" id="PRU01091"/>
    </source>
</evidence>
<dbReference type="GO" id="GO:0005829">
    <property type="term" value="C:cytosol"/>
    <property type="evidence" value="ECO:0007669"/>
    <property type="project" value="TreeGrafter"/>
</dbReference>
<evidence type="ECO:0000256" key="4">
    <source>
        <dbReference type="ARBA" id="ARBA00023015"/>
    </source>
</evidence>
<dbReference type="Proteomes" id="UP000243650">
    <property type="component" value="Unassembled WGS sequence"/>
</dbReference>
<dbReference type="InterPro" id="IPR016032">
    <property type="entry name" value="Sig_transdc_resp-reg_C-effctor"/>
</dbReference>
<dbReference type="Gene3D" id="1.10.10.10">
    <property type="entry name" value="Winged helix-like DNA-binding domain superfamily/Winged helix DNA-binding domain"/>
    <property type="match status" value="1"/>
</dbReference>
<dbReference type="EMBL" id="PVNS01000011">
    <property type="protein sequence ID" value="PRO64877.1"/>
    <property type="molecule type" value="Genomic_DNA"/>
</dbReference>
<evidence type="ECO:0000256" key="5">
    <source>
        <dbReference type="ARBA" id="ARBA00023125"/>
    </source>
</evidence>
<dbReference type="PROSITE" id="PS50110">
    <property type="entry name" value="RESPONSE_REGULATORY"/>
    <property type="match status" value="1"/>
</dbReference>
<dbReference type="Gene3D" id="3.40.50.2300">
    <property type="match status" value="1"/>
</dbReference>
<protein>
    <submittedName>
        <fullName evidence="11">DNA-binding response regulator</fullName>
    </submittedName>
</protein>
<evidence type="ECO:0000313" key="11">
    <source>
        <dbReference type="EMBL" id="PRO64877.1"/>
    </source>
</evidence>
<gene>
    <name evidence="11" type="ORF">C6I21_12065</name>
</gene>
<dbReference type="Pfam" id="PF00486">
    <property type="entry name" value="Trans_reg_C"/>
    <property type="match status" value="1"/>
</dbReference>
<comment type="subcellular location">
    <subcellularLocation>
        <location evidence="1">Cytoplasm</location>
    </subcellularLocation>
</comment>
<feature type="DNA-binding region" description="OmpR/PhoB-type" evidence="8">
    <location>
        <begin position="135"/>
        <end position="234"/>
    </location>
</feature>
<evidence type="ECO:0000259" key="9">
    <source>
        <dbReference type="PROSITE" id="PS50110"/>
    </source>
</evidence>
<dbReference type="GO" id="GO:0000156">
    <property type="term" value="F:phosphorelay response regulator activity"/>
    <property type="evidence" value="ECO:0007669"/>
    <property type="project" value="TreeGrafter"/>
</dbReference>
<comment type="caution">
    <text evidence="7">Lacks conserved residue(s) required for the propagation of feature annotation.</text>
</comment>
<evidence type="ECO:0000259" key="10">
    <source>
        <dbReference type="PROSITE" id="PS51755"/>
    </source>
</evidence>
<feature type="domain" description="OmpR/PhoB-type" evidence="10">
    <location>
        <begin position="135"/>
        <end position="234"/>
    </location>
</feature>
<evidence type="ECO:0000256" key="2">
    <source>
        <dbReference type="ARBA" id="ARBA00022553"/>
    </source>
</evidence>
<comment type="caution">
    <text evidence="11">The sequence shown here is derived from an EMBL/GenBank/DDBJ whole genome shotgun (WGS) entry which is preliminary data.</text>
</comment>
<organism evidence="11 12">
    <name type="scientific">Alkalicoccus urumqiensis</name>
    <name type="common">Bacillus urumqiensis</name>
    <dbReference type="NCBI Taxonomy" id="1548213"/>
    <lineage>
        <taxon>Bacteria</taxon>
        <taxon>Bacillati</taxon>
        <taxon>Bacillota</taxon>
        <taxon>Bacilli</taxon>
        <taxon>Bacillales</taxon>
        <taxon>Bacillaceae</taxon>
        <taxon>Alkalicoccus</taxon>
    </lineage>
</organism>
<dbReference type="OrthoDB" id="2964892at2"/>
<name>A0A2P6MF50_ALKUR</name>
<dbReference type="SUPFAM" id="SSF46894">
    <property type="entry name" value="C-terminal effector domain of the bipartite response regulators"/>
    <property type="match status" value="1"/>
</dbReference>
<reference evidence="11 12" key="1">
    <citation type="submission" date="2018-03" db="EMBL/GenBank/DDBJ databases">
        <title>Bacillus urumqiensis sp. nov., a moderately haloalkaliphilic bacterium isolated from a salt lake.</title>
        <authorList>
            <person name="Zhao B."/>
            <person name="Liao Z."/>
        </authorList>
    </citation>
    <scope>NUCLEOTIDE SEQUENCE [LARGE SCALE GENOMIC DNA]</scope>
    <source>
        <strain evidence="11 12">BZ-SZ-XJ18</strain>
    </source>
</reference>
<dbReference type="InterPro" id="IPR001867">
    <property type="entry name" value="OmpR/PhoB-type_DNA-bd"/>
</dbReference>
<keyword evidence="4" id="KW-0805">Transcription regulation</keyword>
<dbReference type="GO" id="GO:0032993">
    <property type="term" value="C:protein-DNA complex"/>
    <property type="evidence" value="ECO:0007669"/>
    <property type="project" value="TreeGrafter"/>
</dbReference>
<dbReference type="GO" id="GO:0006355">
    <property type="term" value="P:regulation of DNA-templated transcription"/>
    <property type="evidence" value="ECO:0007669"/>
    <property type="project" value="InterPro"/>
</dbReference>
<dbReference type="RefSeq" id="WP_105959732.1">
    <property type="nucleotide sequence ID" value="NZ_PVNS01000011.1"/>
</dbReference>
<evidence type="ECO:0000256" key="1">
    <source>
        <dbReference type="ARBA" id="ARBA00004496"/>
    </source>
</evidence>
<evidence type="ECO:0000256" key="7">
    <source>
        <dbReference type="PROSITE-ProRule" id="PRU00169"/>
    </source>
</evidence>
<dbReference type="InterPro" id="IPR036388">
    <property type="entry name" value="WH-like_DNA-bd_sf"/>
</dbReference>
<sequence length="245" mass="28346">MEQQITVLVADPVAEERRRTERAFESAGFHIRTAETEREVSASIQLFNPDIIVLSDQFPSWSGMDYCRDLRFGGDWTPVIMLTEETSEVDRVLRFEIGADDIVTRPIRTKELTARIKSILRRNALCCPPDEAAGPHLLVNGPLVVDSEQFTARLHGEWLEFTRREFEIVVFFMRNRDRSFSRQEIIDAASEEEASMDERIVDVFISRIRQKIEQNKRNPQFIKTVRGIGYRMCSLEGSQVHRPVT</sequence>
<dbReference type="InterPro" id="IPR039420">
    <property type="entry name" value="WalR-like"/>
</dbReference>
<evidence type="ECO:0000256" key="3">
    <source>
        <dbReference type="ARBA" id="ARBA00023012"/>
    </source>
</evidence>
<dbReference type="SMART" id="SM00448">
    <property type="entry name" value="REC"/>
    <property type="match status" value="1"/>
</dbReference>
<evidence type="ECO:0000256" key="6">
    <source>
        <dbReference type="ARBA" id="ARBA00023163"/>
    </source>
</evidence>
<evidence type="ECO:0000313" key="12">
    <source>
        <dbReference type="Proteomes" id="UP000243650"/>
    </source>
</evidence>
<dbReference type="GO" id="GO:0000976">
    <property type="term" value="F:transcription cis-regulatory region binding"/>
    <property type="evidence" value="ECO:0007669"/>
    <property type="project" value="TreeGrafter"/>
</dbReference>
<dbReference type="InterPro" id="IPR001789">
    <property type="entry name" value="Sig_transdc_resp-reg_receiver"/>
</dbReference>
<dbReference type="PROSITE" id="PS51755">
    <property type="entry name" value="OMPR_PHOB"/>
    <property type="match status" value="1"/>
</dbReference>
<keyword evidence="12" id="KW-1185">Reference proteome</keyword>
<dbReference type="CDD" id="cd00383">
    <property type="entry name" value="trans_reg_C"/>
    <property type="match status" value="1"/>
</dbReference>
<keyword evidence="3" id="KW-0902">Two-component regulatory system</keyword>
<accession>A0A2P6MF50</accession>
<keyword evidence="5 8" id="KW-0238">DNA-binding</keyword>